<organism evidence="12 13">
    <name type="scientific">Actinocatenispora rupis</name>
    <dbReference type="NCBI Taxonomy" id="519421"/>
    <lineage>
        <taxon>Bacteria</taxon>
        <taxon>Bacillati</taxon>
        <taxon>Actinomycetota</taxon>
        <taxon>Actinomycetes</taxon>
        <taxon>Micromonosporales</taxon>
        <taxon>Micromonosporaceae</taxon>
        <taxon>Actinocatenispora</taxon>
    </lineage>
</organism>
<evidence type="ECO:0000256" key="2">
    <source>
        <dbReference type="ARBA" id="ARBA00005369"/>
    </source>
</evidence>
<keyword evidence="8" id="KW-0949">S-adenosyl-L-methionine</keyword>
<evidence type="ECO:0000256" key="11">
    <source>
        <dbReference type="ARBA" id="ARBA00031350"/>
    </source>
</evidence>
<dbReference type="GO" id="GO:0004719">
    <property type="term" value="F:protein-L-isoaspartate (D-aspartate) O-methyltransferase activity"/>
    <property type="evidence" value="ECO:0007669"/>
    <property type="project" value="UniProtKB-EC"/>
</dbReference>
<keyword evidence="6" id="KW-0489">Methyltransferase</keyword>
<keyword evidence="13" id="KW-1185">Reference proteome</keyword>
<evidence type="ECO:0000313" key="12">
    <source>
        <dbReference type="EMBL" id="GID14927.1"/>
    </source>
</evidence>
<gene>
    <name evidence="12" type="primary">pcm_2</name>
    <name evidence="12" type="ORF">Aru02nite_58160</name>
</gene>
<dbReference type="SUPFAM" id="SSF53335">
    <property type="entry name" value="S-adenosyl-L-methionine-dependent methyltransferases"/>
    <property type="match status" value="1"/>
</dbReference>
<name>A0A8J3JAN9_9ACTN</name>
<dbReference type="EMBL" id="BOMB01000034">
    <property type="protein sequence ID" value="GID14927.1"/>
    <property type="molecule type" value="Genomic_DNA"/>
</dbReference>
<dbReference type="InterPro" id="IPR000682">
    <property type="entry name" value="PCMT"/>
</dbReference>
<dbReference type="AlphaFoldDB" id="A0A8J3JAN9"/>
<dbReference type="EC" id="2.1.1.77" evidence="3"/>
<evidence type="ECO:0000313" key="13">
    <source>
        <dbReference type="Proteomes" id="UP000612808"/>
    </source>
</evidence>
<dbReference type="RefSeq" id="WP_203662966.1">
    <property type="nucleotide sequence ID" value="NZ_BAAAZM010000012.1"/>
</dbReference>
<dbReference type="Proteomes" id="UP000612808">
    <property type="component" value="Unassembled WGS sequence"/>
</dbReference>
<keyword evidence="7" id="KW-0808">Transferase</keyword>
<dbReference type="PANTHER" id="PTHR11579:SF0">
    <property type="entry name" value="PROTEIN-L-ISOASPARTATE(D-ASPARTATE) O-METHYLTRANSFERASE"/>
    <property type="match status" value="1"/>
</dbReference>
<reference evidence="12" key="1">
    <citation type="submission" date="2021-01" db="EMBL/GenBank/DDBJ databases">
        <title>Whole genome shotgun sequence of Actinocatenispora rupis NBRC 107355.</title>
        <authorList>
            <person name="Komaki H."/>
            <person name="Tamura T."/>
        </authorList>
    </citation>
    <scope>NUCLEOTIDE SEQUENCE</scope>
    <source>
        <strain evidence="12">NBRC 107355</strain>
    </source>
</reference>
<evidence type="ECO:0000256" key="10">
    <source>
        <dbReference type="ARBA" id="ARBA00031323"/>
    </source>
</evidence>
<proteinExistence type="inferred from homology"/>
<sequence>MTTTDANHMPVEQRASQLRRRMVDALLASGDLVSPEWQAAFTVVPRHVFVPEFWQQGPGGQQHVGAHTADAWLTGVYDDRVLMIRPDGGSSSTVPSLMAVMLEALDVTDGQRVLEIGTGSGYNAALLCHRLGGQNVTTVDINPELVTDVRVRLSEAGYRPTVAVGDGAAGWADGAPYDRLIATCAVDTIPPAWLEQVRSGGRIIVPIATGIAALTVTRPGGADGPFLAISAYFMPLRGADEPAAVDTILAVAADPTLPARATTLGADVWFDNAFRFLLAATLPGLRLLTSDPAQQTAIVTHPDGSWARLADGKVTQGGPRDIWAIVERTRRQWDRLGHPNRERFTLTATGNHQHIRLANTALAWRLPTTAP</sequence>
<protein>
    <recommendedName>
        <fullName evidence="4">Protein-L-isoaspartate O-methyltransferase</fullName>
        <ecNumber evidence="3">2.1.1.77</ecNumber>
    </recommendedName>
    <alternativeName>
        <fullName evidence="11">L-isoaspartyl protein carboxyl methyltransferase</fullName>
    </alternativeName>
    <alternativeName>
        <fullName evidence="9">Protein L-isoaspartyl methyltransferase</fullName>
    </alternativeName>
    <alternativeName>
        <fullName evidence="10">Protein-beta-aspartate methyltransferase</fullName>
    </alternativeName>
</protein>
<evidence type="ECO:0000256" key="5">
    <source>
        <dbReference type="ARBA" id="ARBA00022490"/>
    </source>
</evidence>
<dbReference type="GO" id="GO:0032259">
    <property type="term" value="P:methylation"/>
    <property type="evidence" value="ECO:0007669"/>
    <property type="project" value="UniProtKB-KW"/>
</dbReference>
<dbReference type="CDD" id="cd02440">
    <property type="entry name" value="AdoMet_MTases"/>
    <property type="match status" value="1"/>
</dbReference>
<dbReference type="GO" id="GO:0005737">
    <property type="term" value="C:cytoplasm"/>
    <property type="evidence" value="ECO:0007669"/>
    <property type="project" value="UniProtKB-SubCell"/>
</dbReference>
<evidence type="ECO:0000256" key="7">
    <source>
        <dbReference type="ARBA" id="ARBA00022679"/>
    </source>
</evidence>
<evidence type="ECO:0000256" key="6">
    <source>
        <dbReference type="ARBA" id="ARBA00022603"/>
    </source>
</evidence>
<evidence type="ECO:0000256" key="9">
    <source>
        <dbReference type="ARBA" id="ARBA00030757"/>
    </source>
</evidence>
<comment type="caution">
    <text evidence="12">The sequence shown here is derived from an EMBL/GenBank/DDBJ whole genome shotgun (WGS) entry which is preliminary data.</text>
</comment>
<evidence type="ECO:0000256" key="1">
    <source>
        <dbReference type="ARBA" id="ARBA00004496"/>
    </source>
</evidence>
<dbReference type="Gene3D" id="3.40.50.150">
    <property type="entry name" value="Vaccinia Virus protein VP39"/>
    <property type="match status" value="1"/>
</dbReference>
<dbReference type="InterPro" id="IPR029063">
    <property type="entry name" value="SAM-dependent_MTases_sf"/>
</dbReference>
<comment type="similarity">
    <text evidence="2">Belongs to the methyltransferase superfamily. L-isoaspartyl/D-aspartyl protein methyltransferase family.</text>
</comment>
<evidence type="ECO:0000256" key="4">
    <source>
        <dbReference type="ARBA" id="ARBA00013346"/>
    </source>
</evidence>
<comment type="subcellular location">
    <subcellularLocation>
        <location evidence="1">Cytoplasm</location>
    </subcellularLocation>
</comment>
<dbReference type="Pfam" id="PF01135">
    <property type="entry name" value="PCMT"/>
    <property type="match status" value="1"/>
</dbReference>
<accession>A0A8J3JAN9</accession>
<dbReference type="PANTHER" id="PTHR11579">
    <property type="entry name" value="PROTEIN-L-ISOASPARTATE O-METHYLTRANSFERASE"/>
    <property type="match status" value="1"/>
</dbReference>
<evidence type="ECO:0000256" key="8">
    <source>
        <dbReference type="ARBA" id="ARBA00022691"/>
    </source>
</evidence>
<evidence type="ECO:0000256" key="3">
    <source>
        <dbReference type="ARBA" id="ARBA00011890"/>
    </source>
</evidence>
<keyword evidence="5" id="KW-0963">Cytoplasm</keyword>